<feature type="binding site" evidence="4">
    <location>
        <position position="115"/>
    </location>
    <ligand>
        <name>(6R)-10-formyltetrahydrofolate</name>
        <dbReference type="ChEBI" id="CHEBI:195366"/>
    </ligand>
</feature>
<dbReference type="HAMAP" id="MF_01930">
    <property type="entry name" value="PurN"/>
    <property type="match status" value="1"/>
</dbReference>
<dbReference type="SUPFAM" id="SSF53328">
    <property type="entry name" value="Formyltransferase"/>
    <property type="match status" value="1"/>
</dbReference>
<comment type="caution">
    <text evidence="6">The sequence shown here is derived from an EMBL/GenBank/DDBJ whole genome shotgun (WGS) entry which is preliminary data.</text>
</comment>
<gene>
    <name evidence="4 6" type="primary">purN</name>
    <name evidence="6" type="ORF">GCM10025759_24290</name>
</gene>
<dbReference type="EMBL" id="BAABKY010000002">
    <property type="protein sequence ID" value="GAA5077839.1"/>
    <property type="molecule type" value="Genomic_DNA"/>
</dbReference>
<comment type="pathway">
    <text evidence="1 4">Purine metabolism; IMP biosynthesis via de novo pathway; N(2)-formyl-N(1)-(5-phospho-D-ribosyl)glycinamide from N(1)-(5-phospho-D-ribosyl)glycinamide (10-formyl THF route): step 1/1.</text>
</comment>
<dbReference type="PANTHER" id="PTHR43369">
    <property type="entry name" value="PHOSPHORIBOSYLGLYCINAMIDE FORMYLTRANSFERASE"/>
    <property type="match status" value="1"/>
</dbReference>
<feature type="binding site" evidence="4">
    <location>
        <begin position="98"/>
        <end position="101"/>
    </location>
    <ligand>
        <name>(6R)-10-formyltetrahydrofolate</name>
        <dbReference type="ChEBI" id="CHEBI:195366"/>
    </ligand>
</feature>
<dbReference type="Proteomes" id="UP001501083">
    <property type="component" value="Unassembled WGS sequence"/>
</dbReference>
<evidence type="ECO:0000259" key="5">
    <source>
        <dbReference type="Pfam" id="PF00551"/>
    </source>
</evidence>
<feature type="binding site" evidence="4">
    <location>
        <position position="73"/>
    </location>
    <ligand>
        <name>(6R)-10-formyltetrahydrofolate</name>
        <dbReference type="ChEBI" id="CHEBI:195366"/>
    </ligand>
</feature>
<feature type="active site" description="Proton donor" evidence="4">
    <location>
        <position position="117"/>
    </location>
</feature>
<protein>
    <recommendedName>
        <fullName evidence="4">Phosphoribosylglycinamide formyltransferase</fullName>
        <ecNumber evidence="4">2.1.2.2</ecNumber>
    </recommendedName>
    <alternativeName>
        <fullName evidence="4">5'-phosphoribosylglycinamide transformylase</fullName>
    </alternativeName>
    <alternativeName>
        <fullName evidence="4">GAR transformylase</fullName>
        <shortName evidence="4">GART</shortName>
    </alternativeName>
</protein>
<comment type="function">
    <text evidence="4">Catalyzes the transfer of a formyl group from 10-formyltetrahydrofolate to 5-phospho-ribosyl-glycinamide (GAR), producing 5-phospho-ribosyl-N-formylglycinamide (FGAR) and tetrahydrofolate.</text>
</comment>
<evidence type="ECO:0000256" key="3">
    <source>
        <dbReference type="ARBA" id="ARBA00022755"/>
    </source>
</evidence>
<evidence type="ECO:0000256" key="4">
    <source>
        <dbReference type="HAMAP-Rule" id="MF_01930"/>
    </source>
</evidence>
<reference evidence="7" key="1">
    <citation type="journal article" date="2019" name="Int. J. Syst. Evol. Microbiol.">
        <title>The Global Catalogue of Microorganisms (GCM) 10K type strain sequencing project: providing services to taxonomists for standard genome sequencing and annotation.</title>
        <authorList>
            <consortium name="The Broad Institute Genomics Platform"/>
            <consortium name="The Broad Institute Genome Sequencing Center for Infectious Disease"/>
            <person name="Wu L."/>
            <person name="Ma J."/>
        </authorList>
    </citation>
    <scope>NUCLEOTIDE SEQUENCE [LARGE SCALE GENOMIC DNA]</scope>
    <source>
        <strain evidence="7">JCM 19212</strain>
    </source>
</reference>
<sequence>MNTASHPTSAPCRIAVLVSGRGSNLQAILDSIDAGSLPARIVGVFSDKPGATALQRVAPALRWSADPKAFASREAFDADLADAVAATDPDWVVCAGYLRILGDAFVTRFRGRLLNIHPSLLPKYPGLRTHARALADGETVHGASVHFVIPELDAGSVIAQARVPVEPGDGPDDLAARVLQVEHPLLLAVLRLAATGRLTEQGTTAALDGHGLFTPLLLDSAGALRAPGTGLPA</sequence>
<dbReference type="CDD" id="cd08645">
    <property type="entry name" value="FMT_core_GART"/>
    <property type="match status" value="1"/>
</dbReference>
<dbReference type="PANTHER" id="PTHR43369:SF2">
    <property type="entry name" value="PHOSPHORIBOSYLGLYCINAMIDE FORMYLTRANSFERASE"/>
    <property type="match status" value="1"/>
</dbReference>
<keyword evidence="7" id="KW-1185">Reference proteome</keyword>
<evidence type="ECO:0000313" key="7">
    <source>
        <dbReference type="Proteomes" id="UP001501083"/>
    </source>
</evidence>
<name>A0ABP9LIT2_9GAMM</name>
<dbReference type="InterPro" id="IPR002376">
    <property type="entry name" value="Formyl_transf_N"/>
</dbReference>
<evidence type="ECO:0000256" key="2">
    <source>
        <dbReference type="ARBA" id="ARBA00022679"/>
    </source>
</evidence>
<comment type="similarity">
    <text evidence="4">Belongs to the GART family.</text>
</comment>
<feature type="domain" description="Formyl transferase N-terminal" evidence="5">
    <location>
        <begin position="13"/>
        <end position="190"/>
    </location>
</feature>
<feature type="site" description="Raises pKa of active site His" evidence="4">
    <location>
        <position position="153"/>
    </location>
</feature>
<comment type="catalytic activity">
    <reaction evidence="4">
        <text>N(1)-(5-phospho-beta-D-ribosyl)glycinamide + (6R)-10-formyltetrahydrofolate = N(2)-formyl-N(1)-(5-phospho-beta-D-ribosyl)glycinamide + (6S)-5,6,7,8-tetrahydrofolate + H(+)</text>
        <dbReference type="Rhea" id="RHEA:15053"/>
        <dbReference type="ChEBI" id="CHEBI:15378"/>
        <dbReference type="ChEBI" id="CHEBI:57453"/>
        <dbReference type="ChEBI" id="CHEBI:143788"/>
        <dbReference type="ChEBI" id="CHEBI:147286"/>
        <dbReference type="ChEBI" id="CHEBI:195366"/>
        <dbReference type="EC" id="2.1.2.2"/>
    </reaction>
</comment>
<keyword evidence="2 4" id="KW-0808">Transferase</keyword>
<organism evidence="6 7">
    <name type="scientific">Lysobacter panacisoli</name>
    <dbReference type="NCBI Taxonomy" id="1255263"/>
    <lineage>
        <taxon>Bacteria</taxon>
        <taxon>Pseudomonadati</taxon>
        <taxon>Pseudomonadota</taxon>
        <taxon>Gammaproteobacteria</taxon>
        <taxon>Lysobacterales</taxon>
        <taxon>Lysobacteraceae</taxon>
        <taxon>Lysobacter</taxon>
    </lineage>
</organism>
<evidence type="ECO:0000256" key="1">
    <source>
        <dbReference type="ARBA" id="ARBA00005054"/>
    </source>
</evidence>
<feature type="binding site" evidence="4">
    <location>
        <begin position="22"/>
        <end position="24"/>
    </location>
    <ligand>
        <name>N(1)-(5-phospho-beta-D-ribosyl)glycinamide</name>
        <dbReference type="ChEBI" id="CHEBI:143788"/>
    </ligand>
</feature>
<keyword evidence="3 4" id="KW-0658">Purine biosynthesis</keyword>
<dbReference type="Pfam" id="PF00551">
    <property type="entry name" value="Formyl_trans_N"/>
    <property type="match status" value="1"/>
</dbReference>
<dbReference type="Gene3D" id="3.40.50.170">
    <property type="entry name" value="Formyl transferase, N-terminal domain"/>
    <property type="match status" value="1"/>
</dbReference>
<dbReference type="RefSeq" id="WP_158984826.1">
    <property type="nucleotide sequence ID" value="NZ_BAABKY010000002.1"/>
</dbReference>
<proteinExistence type="inferred from homology"/>
<dbReference type="EC" id="2.1.2.2" evidence="4"/>
<accession>A0ABP9LIT2</accession>
<dbReference type="InterPro" id="IPR036477">
    <property type="entry name" value="Formyl_transf_N_sf"/>
</dbReference>
<dbReference type="NCBIfam" id="TIGR00639">
    <property type="entry name" value="PurN"/>
    <property type="match status" value="1"/>
</dbReference>
<evidence type="ECO:0000313" key="6">
    <source>
        <dbReference type="EMBL" id="GAA5077839.1"/>
    </source>
</evidence>
<dbReference type="InterPro" id="IPR004607">
    <property type="entry name" value="GART"/>
</dbReference>